<feature type="transmembrane region" description="Helical" evidence="7">
    <location>
        <begin position="461"/>
        <end position="479"/>
    </location>
</feature>
<dbReference type="PROSITE" id="PS50850">
    <property type="entry name" value="MFS"/>
    <property type="match status" value="1"/>
</dbReference>
<dbReference type="CDD" id="cd17321">
    <property type="entry name" value="MFS_MMR_MDR_like"/>
    <property type="match status" value="1"/>
</dbReference>
<comment type="subcellular location">
    <subcellularLocation>
        <location evidence="1">Cell membrane</location>
        <topology evidence="1">Multi-pass membrane protein</topology>
    </subcellularLocation>
</comment>
<dbReference type="PANTHER" id="PTHR42718">
    <property type="entry name" value="MAJOR FACILITATOR SUPERFAMILY MULTIDRUG TRANSPORTER MFSC"/>
    <property type="match status" value="1"/>
</dbReference>
<feature type="transmembrane region" description="Helical" evidence="7">
    <location>
        <begin position="423"/>
        <end position="441"/>
    </location>
</feature>
<feature type="transmembrane region" description="Helical" evidence="7">
    <location>
        <begin position="213"/>
        <end position="230"/>
    </location>
</feature>
<sequence>MSVTSQDARASGPEAGPSARRWPALLVVLLAAFMDLVDNTIVTVGLPEIQKDLRATDADLQWVAAGYALAFALMLITGGRLGDVFGRKKTFLAGIVGFTIASALAGAAQGPETLIGARVLQGALAAVMIPQVLTYIQVGFSAAERPRALGQYGMVLALAGVSGPLLGGLLIDADLFGWDWRTIFLINVPIGAAAFLGTAALMPESRAEHTRRLDLVGVVLITLALVAVFYPLVQGRELGRPLWTFISMAAALPLLVIFVAYERGRTRRDDSPLVDLGLFRERGVIPGLVVALVFFTGGSFFFVLTLHLQIALGYTPLRAGLTFLPFAFGVIIGSGAATRLAPRAGRLVVAVGSVVMGGAVAGMIYTLHRNGAGLSPWNLLPAMVVAGIGLACVSATLVNIALARVSARHAGSASGVVNTTVQLGSAAGIAVIGTVFFSLLAGNATETAATVAVFLRSSEQALWVIVGLLGVSFLASFLLPSGPVKTGQAGQADETGREAT</sequence>
<feature type="transmembrane region" description="Helical" evidence="7">
    <location>
        <begin position="120"/>
        <end position="140"/>
    </location>
</feature>
<evidence type="ECO:0000256" key="3">
    <source>
        <dbReference type="ARBA" id="ARBA00022475"/>
    </source>
</evidence>
<protein>
    <submittedName>
        <fullName evidence="9">MFS transporter</fullName>
    </submittedName>
</protein>
<feature type="domain" description="Major facilitator superfamily (MFS) profile" evidence="8">
    <location>
        <begin position="24"/>
        <end position="484"/>
    </location>
</feature>
<feature type="transmembrane region" description="Helical" evidence="7">
    <location>
        <begin position="62"/>
        <end position="79"/>
    </location>
</feature>
<evidence type="ECO:0000256" key="2">
    <source>
        <dbReference type="ARBA" id="ARBA00022448"/>
    </source>
</evidence>
<name>A0ABZ1SXQ0_9ACTN</name>
<evidence type="ECO:0000259" key="8">
    <source>
        <dbReference type="PROSITE" id="PS50850"/>
    </source>
</evidence>
<dbReference type="InterPro" id="IPR020846">
    <property type="entry name" value="MFS_dom"/>
</dbReference>
<feature type="transmembrane region" description="Helical" evidence="7">
    <location>
        <begin position="183"/>
        <end position="201"/>
    </location>
</feature>
<dbReference type="Proteomes" id="UP001432011">
    <property type="component" value="Chromosome"/>
</dbReference>
<dbReference type="PRINTS" id="PR01036">
    <property type="entry name" value="TCRTETB"/>
</dbReference>
<proteinExistence type="predicted"/>
<keyword evidence="6 7" id="KW-0472">Membrane</keyword>
<keyword evidence="3" id="KW-1003">Cell membrane</keyword>
<keyword evidence="4 7" id="KW-0812">Transmembrane</keyword>
<evidence type="ECO:0000256" key="7">
    <source>
        <dbReference type="SAM" id="Phobius"/>
    </source>
</evidence>
<feature type="transmembrane region" description="Helical" evidence="7">
    <location>
        <begin position="152"/>
        <end position="171"/>
    </location>
</feature>
<gene>
    <name evidence="9" type="ORF">OG913_09300</name>
</gene>
<dbReference type="InterPro" id="IPR004638">
    <property type="entry name" value="EmrB-like"/>
</dbReference>
<evidence type="ECO:0000256" key="5">
    <source>
        <dbReference type="ARBA" id="ARBA00022989"/>
    </source>
</evidence>
<evidence type="ECO:0000256" key="6">
    <source>
        <dbReference type="ARBA" id="ARBA00023136"/>
    </source>
</evidence>
<dbReference type="Gene3D" id="1.20.1250.20">
    <property type="entry name" value="MFS general substrate transporter like domains"/>
    <property type="match status" value="1"/>
</dbReference>
<dbReference type="Pfam" id="PF07690">
    <property type="entry name" value="MFS_1"/>
    <property type="match status" value="1"/>
</dbReference>
<organism evidence="9 10">
    <name type="scientific">Microbispora hainanensis</name>
    <dbReference type="NCBI Taxonomy" id="568844"/>
    <lineage>
        <taxon>Bacteria</taxon>
        <taxon>Bacillati</taxon>
        <taxon>Actinomycetota</taxon>
        <taxon>Actinomycetes</taxon>
        <taxon>Streptosporangiales</taxon>
        <taxon>Streptosporangiaceae</taxon>
        <taxon>Microbispora</taxon>
    </lineage>
</organism>
<dbReference type="SUPFAM" id="SSF103473">
    <property type="entry name" value="MFS general substrate transporter"/>
    <property type="match status" value="1"/>
</dbReference>
<evidence type="ECO:0000256" key="1">
    <source>
        <dbReference type="ARBA" id="ARBA00004651"/>
    </source>
</evidence>
<feature type="transmembrane region" description="Helical" evidence="7">
    <location>
        <begin position="283"/>
        <end position="308"/>
    </location>
</feature>
<dbReference type="RefSeq" id="WP_142648747.1">
    <property type="nucleotide sequence ID" value="NZ_CP108085.1"/>
</dbReference>
<evidence type="ECO:0000313" key="10">
    <source>
        <dbReference type="Proteomes" id="UP001432011"/>
    </source>
</evidence>
<dbReference type="InterPro" id="IPR036259">
    <property type="entry name" value="MFS_trans_sf"/>
</dbReference>
<dbReference type="Gene3D" id="1.20.1720.10">
    <property type="entry name" value="Multidrug resistance protein D"/>
    <property type="match status" value="1"/>
</dbReference>
<feature type="transmembrane region" description="Helical" evidence="7">
    <location>
        <begin position="242"/>
        <end position="262"/>
    </location>
</feature>
<accession>A0ABZ1SXQ0</accession>
<keyword evidence="10" id="KW-1185">Reference proteome</keyword>
<evidence type="ECO:0000313" key="9">
    <source>
        <dbReference type="EMBL" id="WUP77182.1"/>
    </source>
</evidence>
<feature type="transmembrane region" description="Helical" evidence="7">
    <location>
        <begin position="91"/>
        <end position="108"/>
    </location>
</feature>
<keyword evidence="2" id="KW-0813">Transport</keyword>
<evidence type="ECO:0000256" key="4">
    <source>
        <dbReference type="ARBA" id="ARBA00022692"/>
    </source>
</evidence>
<dbReference type="NCBIfam" id="TIGR00711">
    <property type="entry name" value="efflux_EmrB"/>
    <property type="match status" value="1"/>
</dbReference>
<feature type="transmembrane region" description="Helical" evidence="7">
    <location>
        <begin position="347"/>
        <end position="367"/>
    </location>
</feature>
<feature type="transmembrane region" description="Helical" evidence="7">
    <location>
        <begin position="21"/>
        <end position="42"/>
    </location>
</feature>
<dbReference type="PANTHER" id="PTHR42718:SF39">
    <property type="entry name" value="ACTINORHODIN TRANSPORTER-RELATED"/>
    <property type="match status" value="1"/>
</dbReference>
<reference evidence="9" key="1">
    <citation type="submission" date="2022-10" db="EMBL/GenBank/DDBJ databases">
        <title>The complete genomes of actinobacterial strains from the NBC collection.</title>
        <authorList>
            <person name="Joergensen T.S."/>
            <person name="Alvarez Arevalo M."/>
            <person name="Sterndorff E.B."/>
            <person name="Faurdal D."/>
            <person name="Vuksanovic O."/>
            <person name="Mourched A.-S."/>
            <person name="Charusanti P."/>
            <person name="Shaw S."/>
            <person name="Blin K."/>
            <person name="Weber T."/>
        </authorList>
    </citation>
    <scope>NUCLEOTIDE SEQUENCE</scope>
    <source>
        <strain evidence="9">NBC_00254</strain>
    </source>
</reference>
<feature type="transmembrane region" description="Helical" evidence="7">
    <location>
        <begin position="320"/>
        <end position="340"/>
    </location>
</feature>
<feature type="transmembrane region" description="Helical" evidence="7">
    <location>
        <begin position="379"/>
        <end position="402"/>
    </location>
</feature>
<keyword evidence="5 7" id="KW-1133">Transmembrane helix</keyword>
<dbReference type="EMBL" id="CP108085">
    <property type="protein sequence ID" value="WUP77182.1"/>
    <property type="molecule type" value="Genomic_DNA"/>
</dbReference>
<dbReference type="InterPro" id="IPR011701">
    <property type="entry name" value="MFS"/>
</dbReference>